<organism evidence="2">
    <name type="scientific">Clostridioides difficile</name>
    <name type="common">Peptoclostridium difficile</name>
    <dbReference type="NCBI Taxonomy" id="1496"/>
    <lineage>
        <taxon>Bacteria</taxon>
        <taxon>Bacillati</taxon>
        <taxon>Bacillota</taxon>
        <taxon>Clostridia</taxon>
        <taxon>Peptostreptococcales</taxon>
        <taxon>Peptostreptococcaceae</taxon>
        <taxon>Clostridioides</taxon>
    </lineage>
</organism>
<sequence>MSKVKSIYNEEYLPFMIRYGRLTLSLGIIAALVPGIILSFGFGIMPPISALLASTMAIVSMSAPNYIIEPVFLFTNLRYTRNLYEFSFW</sequence>
<keyword evidence="1" id="KW-0812">Transmembrane</keyword>
<proteinExistence type="predicted"/>
<keyword evidence="1" id="KW-1133">Transmembrane helix</keyword>
<dbReference type="EMBL" id="UFWD01000003">
    <property type="protein sequence ID" value="SUY83619.1"/>
    <property type="molecule type" value="Genomic_DNA"/>
</dbReference>
<name>A0A381KNZ6_CLODI</name>
<accession>A0A381KNZ6</accession>
<protein>
    <submittedName>
        <fullName evidence="2">Uncharacterized protein</fullName>
    </submittedName>
</protein>
<evidence type="ECO:0000256" key="1">
    <source>
        <dbReference type="SAM" id="Phobius"/>
    </source>
</evidence>
<evidence type="ECO:0000313" key="2">
    <source>
        <dbReference type="EMBL" id="SUY83619.1"/>
    </source>
</evidence>
<gene>
    <name evidence="2" type="ORF">NCTC13307_04749</name>
</gene>
<dbReference type="AlphaFoldDB" id="A0A381KNZ6"/>
<keyword evidence="1" id="KW-0472">Membrane</keyword>
<reference evidence="2" key="1">
    <citation type="submission" date="2018-06" db="EMBL/GenBank/DDBJ databases">
        <authorList>
            <consortium name="Pathogen Informatics"/>
            <person name="Doyle S."/>
        </authorList>
    </citation>
    <scope>NUCLEOTIDE SEQUENCE</scope>
    <source>
        <strain evidence="2">NCTC13307</strain>
    </source>
</reference>
<feature type="transmembrane region" description="Helical" evidence="1">
    <location>
        <begin position="21"/>
        <end position="42"/>
    </location>
</feature>
<feature type="transmembrane region" description="Helical" evidence="1">
    <location>
        <begin position="48"/>
        <end position="68"/>
    </location>
</feature>